<sequence>MATLKPWVPNIVCKLCNERSRQWATVELHGINKRKMIYPDLLSAKRPHLYSDDVLSPMSQGLSDLSDLSDTEMVDAFSDERDSDFEVSPVPSLFFLRCFE</sequence>
<reference evidence="1 2" key="1">
    <citation type="journal article" date="2021" name="BMC Biol.">
        <title>Horizontally acquired antibacterial genes associated with adaptive radiation of ladybird beetles.</title>
        <authorList>
            <person name="Li H.S."/>
            <person name="Tang X.F."/>
            <person name="Huang Y.H."/>
            <person name="Xu Z.Y."/>
            <person name="Chen M.L."/>
            <person name="Du X.Y."/>
            <person name="Qiu B.Y."/>
            <person name="Chen P.T."/>
            <person name="Zhang W."/>
            <person name="Slipinski A."/>
            <person name="Escalona H.E."/>
            <person name="Waterhouse R.M."/>
            <person name="Zwick A."/>
            <person name="Pang H."/>
        </authorList>
    </citation>
    <scope>NUCLEOTIDE SEQUENCE [LARGE SCALE GENOMIC DNA]</scope>
    <source>
        <strain evidence="1">SYSU2018</strain>
    </source>
</reference>
<dbReference type="EMBL" id="JABFTP020000144">
    <property type="protein sequence ID" value="KAL3282852.1"/>
    <property type="molecule type" value="Genomic_DNA"/>
</dbReference>
<name>A0ABD2NWS3_9CUCU</name>
<gene>
    <name evidence="1" type="ORF">HHI36_006013</name>
</gene>
<protein>
    <submittedName>
        <fullName evidence="1">Uncharacterized protein</fullName>
    </submittedName>
</protein>
<organism evidence="1 2">
    <name type="scientific">Cryptolaemus montrouzieri</name>
    <dbReference type="NCBI Taxonomy" id="559131"/>
    <lineage>
        <taxon>Eukaryota</taxon>
        <taxon>Metazoa</taxon>
        <taxon>Ecdysozoa</taxon>
        <taxon>Arthropoda</taxon>
        <taxon>Hexapoda</taxon>
        <taxon>Insecta</taxon>
        <taxon>Pterygota</taxon>
        <taxon>Neoptera</taxon>
        <taxon>Endopterygota</taxon>
        <taxon>Coleoptera</taxon>
        <taxon>Polyphaga</taxon>
        <taxon>Cucujiformia</taxon>
        <taxon>Coccinelloidea</taxon>
        <taxon>Coccinellidae</taxon>
        <taxon>Scymninae</taxon>
        <taxon>Scymnini</taxon>
        <taxon>Cryptolaemus</taxon>
    </lineage>
</organism>
<comment type="caution">
    <text evidence="1">The sequence shown here is derived from an EMBL/GenBank/DDBJ whole genome shotgun (WGS) entry which is preliminary data.</text>
</comment>
<keyword evidence="2" id="KW-1185">Reference proteome</keyword>
<proteinExistence type="predicted"/>
<evidence type="ECO:0000313" key="1">
    <source>
        <dbReference type="EMBL" id="KAL3282852.1"/>
    </source>
</evidence>
<dbReference type="Proteomes" id="UP001516400">
    <property type="component" value="Unassembled WGS sequence"/>
</dbReference>
<evidence type="ECO:0000313" key="2">
    <source>
        <dbReference type="Proteomes" id="UP001516400"/>
    </source>
</evidence>
<accession>A0ABD2NWS3</accession>
<dbReference type="AlphaFoldDB" id="A0ABD2NWS3"/>